<evidence type="ECO:0000256" key="1">
    <source>
        <dbReference type="SAM" id="SignalP"/>
    </source>
</evidence>
<feature type="chain" id="PRO_5013160969" evidence="1">
    <location>
        <begin position="19"/>
        <end position="62"/>
    </location>
</feature>
<name>A0A1V3KNF6_9PAST</name>
<sequence length="62" mass="6967">MKKLFVFLGLMVPIFSHAGILSADIPKCDQVDDTIEGILNDRTKETGINFTLKDVFVVREVK</sequence>
<evidence type="ECO:0000313" key="3">
    <source>
        <dbReference type="Proteomes" id="UP000189114"/>
    </source>
</evidence>
<dbReference type="RefSeq" id="WP_077586600.1">
    <property type="nucleotide sequence ID" value="NZ_MLAE01000021.1"/>
</dbReference>
<proteinExistence type="predicted"/>
<comment type="caution">
    <text evidence="2">The sequence shown here is derived from an EMBL/GenBank/DDBJ whole genome shotgun (WGS) entry which is preliminary data.</text>
</comment>
<protein>
    <submittedName>
        <fullName evidence="2">Uncharacterized protein</fullName>
    </submittedName>
</protein>
<accession>A0A1V3KNF6</accession>
<dbReference type="Proteomes" id="UP000189114">
    <property type="component" value="Unassembled WGS sequence"/>
</dbReference>
<reference evidence="3" key="1">
    <citation type="submission" date="2016-10" db="EMBL/GenBank/DDBJ databases">
        <title>Rodentibacter gen. nov. and new species.</title>
        <authorList>
            <person name="Christensen H."/>
        </authorList>
    </citation>
    <scope>NUCLEOTIDE SEQUENCE [LARGE SCALE GENOMIC DNA]</scope>
    <source>
        <strain evidence="3">Ppn152</strain>
    </source>
</reference>
<keyword evidence="1" id="KW-0732">Signal</keyword>
<organism evidence="2 3">
    <name type="scientific">Rodentibacter caecimuris</name>
    <dbReference type="NCBI Taxonomy" id="1796644"/>
    <lineage>
        <taxon>Bacteria</taxon>
        <taxon>Pseudomonadati</taxon>
        <taxon>Pseudomonadota</taxon>
        <taxon>Gammaproteobacteria</taxon>
        <taxon>Pasteurellales</taxon>
        <taxon>Pasteurellaceae</taxon>
        <taxon>Rodentibacter</taxon>
    </lineage>
</organism>
<evidence type="ECO:0000313" key="2">
    <source>
        <dbReference type="EMBL" id="OOF78693.1"/>
    </source>
</evidence>
<dbReference type="AlphaFoldDB" id="A0A1V3KNF6"/>
<feature type="signal peptide" evidence="1">
    <location>
        <begin position="1"/>
        <end position="18"/>
    </location>
</feature>
<dbReference type="EMBL" id="MLAE01000021">
    <property type="protein sequence ID" value="OOF78693.1"/>
    <property type="molecule type" value="Genomic_DNA"/>
</dbReference>
<gene>
    <name evidence="2" type="ORF">BKG96_05105</name>
</gene>